<dbReference type="Pfam" id="PF13466">
    <property type="entry name" value="STAS_2"/>
    <property type="match status" value="1"/>
</dbReference>
<keyword evidence="4" id="KW-1185">Reference proteome</keyword>
<evidence type="ECO:0000313" key="3">
    <source>
        <dbReference type="EMBL" id="QVI20364.1"/>
    </source>
</evidence>
<dbReference type="InterPro" id="IPR036513">
    <property type="entry name" value="STAS_dom_sf"/>
</dbReference>
<feature type="domain" description="STAS" evidence="2">
    <location>
        <begin position="43"/>
        <end position="134"/>
    </location>
</feature>
<dbReference type="Gene3D" id="3.30.750.24">
    <property type="entry name" value="STAS domain"/>
    <property type="match status" value="1"/>
</dbReference>
<dbReference type="PROSITE" id="PS50801">
    <property type="entry name" value="STAS"/>
    <property type="match status" value="1"/>
</dbReference>
<protein>
    <submittedName>
        <fullName evidence="3">Anti-sigma factor antagonist</fullName>
    </submittedName>
</protein>
<sequence>MTMLLTTGRTPETRRGGVPGPRRVSEAATVVHGMDLEQTSGGIMVLTGEPDAGRTAAWCARVSALHADGHRAIVCDVRGLSGCASAVVQALARIALTARRSGCRCVLVGADDRLLILLELTGLNELFDTAAPEG</sequence>
<evidence type="ECO:0000259" key="2">
    <source>
        <dbReference type="PROSITE" id="PS50801"/>
    </source>
</evidence>
<dbReference type="Proteomes" id="UP000683310">
    <property type="component" value="Chromosome"/>
</dbReference>
<dbReference type="SUPFAM" id="SSF52091">
    <property type="entry name" value="SpoIIaa-like"/>
    <property type="match status" value="1"/>
</dbReference>
<dbReference type="InterPro" id="IPR002645">
    <property type="entry name" value="STAS_dom"/>
</dbReference>
<feature type="compositionally biased region" description="Low complexity" evidence="1">
    <location>
        <begin position="1"/>
        <end position="10"/>
    </location>
</feature>
<name>A0ABX8CNA9_9NOCA</name>
<gene>
    <name evidence="3" type="ORF">KHQ06_29925</name>
</gene>
<evidence type="ECO:0000256" key="1">
    <source>
        <dbReference type="SAM" id="MobiDB-lite"/>
    </source>
</evidence>
<evidence type="ECO:0000313" key="4">
    <source>
        <dbReference type="Proteomes" id="UP000683310"/>
    </source>
</evidence>
<dbReference type="InterPro" id="IPR058548">
    <property type="entry name" value="MlaB-like_STAS"/>
</dbReference>
<feature type="region of interest" description="Disordered" evidence="1">
    <location>
        <begin position="1"/>
        <end position="22"/>
    </location>
</feature>
<proteinExistence type="predicted"/>
<dbReference type="EMBL" id="CP074371">
    <property type="protein sequence ID" value="QVI20364.1"/>
    <property type="molecule type" value="Genomic_DNA"/>
</dbReference>
<reference evidence="3 4" key="1">
    <citation type="submission" date="2021-04" db="EMBL/GenBank/DDBJ databases">
        <title>Nocardia tengchongensis.</title>
        <authorList>
            <person name="Zhuang k."/>
            <person name="Ran Y."/>
            <person name="Li W."/>
        </authorList>
    </citation>
    <scope>NUCLEOTIDE SEQUENCE [LARGE SCALE GENOMIC DNA]</scope>
    <source>
        <strain evidence="3 4">CFH S0057</strain>
    </source>
</reference>
<accession>A0ABX8CNA9</accession>
<organism evidence="3 4">
    <name type="scientific">Nocardia tengchongensis</name>
    <dbReference type="NCBI Taxonomy" id="2055889"/>
    <lineage>
        <taxon>Bacteria</taxon>
        <taxon>Bacillati</taxon>
        <taxon>Actinomycetota</taxon>
        <taxon>Actinomycetes</taxon>
        <taxon>Mycobacteriales</taxon>
        <taxon>Nocardiaceae</taxon>
        <taxon>Nocardia</taxon>
    </lineage>
</organism>